<evidence type="ECO:0000313" key="2">
    <source>
        <dbReference type="EMBL" id="RPD52026.1"/>
    </source>
</evidence>
<sequence length="252" mass="27818">DDPFVINPARYDPSDAMAHTFLGSKSKVLCPKMTGKAVPTRFICVDVVVVIDCHVVHSTNVFRDTSKIVKQLIGSPLRGEHERAAAFFGTVFGEKALGFNTYGISLGGPDTRMDGISYRTFVTNTAAPETSRKGMGFTPRRGNASGKSRSDSVPSRSLLDMRDKTTWSHTDDIGVWDAREYFRADKPDNLVYRHEKLTSLPPCTEDLQFGDIALVYYCTSTYQTSTSSFAEAKVAVSHNLYGVALLARRDEV</sequence>
<feature type="non-terminal residue" evidence="2">
    <location>
        <position position="1"/>
    </location>
</feature>
<dbReference type="STRING" id="1328759.A0A5C2RP96"/>
<gene>
    <name evidence="2" type="ORF">L227DRAFT_515424</name>
</gene>
<proteinExistence type="predicted"/>
<evidence type="ECO:0000313" key="3">
    <source>
        <dbReference type="Proteomes" id="UP000313359"/>
    </source>
</evidence>
<keyword evidence="3" id="KW-1185">Reference proteome</keyword>
<accession>A0A5C2RP96</accession>
<dbReference type="EMBL" id="ML122509">
    <property type="protein sequence ID" value="RPD52026.1"/>
    <property type="molecule type" value="Genomic_DNA"/>
</dbReference>
<protein>
    <submittedName>
        <fullName evidence="2">Uncharacterized protein</fullName>
    </submittedName>
</protein>
<dbReference type="Proteomes" id="UP000313359">
    <property type="component" value="Unassembled WGS sequence"/>
</dbReference>
<organism evidence="2 3">
    <name type="scientific">Lentinus tigrinus ALCF2SS1-6</name>
    <dbReference type="NCBI Taxonomy" id="1328759"/>
    <lineage>
        <taxon>Eukaryota</taxon>
        <taxon>Fungi</taxon>
        <taxon>Dikarya</taxon>
        <taxon>Basidiomycota</taxon>
        <taxon>Agaricomycotina</taxon>
        <taxon>Agaricomycetes</taxon>
        <taxon>Polyporales</taxon>
        <taxon>Polyporaceae</taxon>
        <taxon>Lentinus</taxon>
    </lineage>
</organism>
<dbReference type="OrthoDB" id="2752914at2759"/>
<evidence type="ECO:0000256" key="1">
    <source>
        <dbReference type="SAM" id="MobiDB-lite"/>
    </source>
</evidence>
<feature type="region of interest" description="Disordered" evidence="1">
    <location>
        <begin position="129"/>
        <end position="155"/>
    </location>
</feature>
<dbReference type="AlphaFoldDB" id="A0A5C2RP96"/>
<name>A0A5C2RP96_9APHY</name>
<reference evidence="2" key="1">
    <citation type="journal article" date="2018" name="Genome Biol. Evol.">
        <title>Genomics and development of Lentinus tigrinus, a white-rot wood-decaying mushroom with dimorphic fruiting bodies.</title>
        <authorList>
            <person name="Wu B."/>
            <person name="Xu Z."/>
            <person name="Knudson A."/>
            <person name="Carlson A."/>
            <person name="Chen N."/>
            <person name="Kovaka S."/>
            <person name="LaButti K."/>
            <person name="Lipzen A."/>
            <person name="Pennachio C."/>
            <person name="Riley R."/>
            <person name="Schakwitz W."/>
            <person name="Umezawa K."/>
            <person name="Ohm R.A."/>
            <person name="Grigoriev I.V."/>
            <person name="Nagy L.G."/>
            <person name="Gibbons J."/>
            <person name="Hibbett D."/>
        </authorList>
    </citation>
    <scope>NUCLEOTIDE SEQUENCE [LARGE SCALE GENOMIC DNA]</scope>
    <source>
        <strain evidence="2">ALCF2SS1-6</strain>
    </source>
</reference>
<feature type="compositionally biased region" description="Polar residues" evidence="1">
    <location>
        <begin position="145"/>
        <end position="155"/>
    </location>
</feature>